<evidence type="ECO:0000313" key="2">
    <source>
        <dbReference type="EMBL" id="ARU18861.1"/>
    </source>
</evidence>
<organism evidence="1 4">
    <name type="scientific">Ligilactobacillus salivarius</name>
    <dbReference type="NCBI Taxonomy" id="1624"/>
    <lineage>
        <taxon>Bacteria</taxon>
        <taxon>Bacillati</taxon>
        <taxon>Bacillota</taxon>
        <taxon>Bacilli</taxon>
        <taxon>Lactobacillales</taxon>
        <taxon>Lactobacillaceae</taxon>
        <taxon>Ligilactobacillus</taxon>
    </lineage>
</organism>
<dbReference type="AlphaFoldDB" id="A0A089RWY1"/>
<dbReference type="RefSeq" id="WP_034983519.1">
    <property type="nucleotide sequence ID" value="NZ_CP007646.1"/>
</dbReference>
<name>A0A089RWY1_9LACO</name>
<evidence type="ECO:0000313" key="5">
    <source>
        <dbReference type="Proteomes" id="UP000195378"/>
    </source>
</evidence>
<reference evidence="3 6" key="2">
    <citation type="submission" date="2016-05" db="EMBL/GenBank/DDBJ databases">
        <authorList>
            <person name="Lee J.-Y."/>
            <person name="Kim E.B."/>
            <person name="Choi Y.-J."/>
        </authorList>
    </citation>
    <scope>NUCLEOTIDE SEQUENCE [LARGE SCALE GENOMIC DNA]</scope>
    <source>
        <strain evidence="3 6">KLA006</strain>
    </source>
</reference>
<evidence type="ECO:0000313" key="6">
    <source>
        <dbReference type="Proteomes" id="UP000218139"/>
    </source>
</evidence>
<dbReference type="EMBL" id="CP020858">
    <property type="protein sequence ID" value="ARU18861.1"/>
    <property type="molecule type" value="Genomic_DNA"/>
</dbReference>
<gene>
    <name evidence="3" type="ORF">A8C52_10290</name>
    <name evidence="2" type="ORF">B7R82_02100</name>
    <name evidence="1" type="ORF">LSJ_1398</name>
</gene>
<dbReference type="EMBL" id="LXZO01000117">
    <property type="protein sequence ID" value="PAY44839.1"/>
    <property type="molecule type" value="Genomic_DNA"/>
</dbReference>
<proteinExistence type="predicted"/>
<dbReference type="Proteomes" id="UP000029488">
    <property type="component" value="Chromosome"/>
</dbReference>
<evidence type="ECO:0000313" key="3">
    <source>
        <dbReference type="EMBL" id="PAY44839.1"/>
    </source>
</evidence>
<reference evidence="2 5" key="3">
    <citation type="submission" date="2017-04" db="EMBL/GenBank/DDBJ databases">
        <title>Complete genome sequence of Lactobacillus salivarius ZLS006, a probiotic strain isolated from healthy piglet.</title>
        <authorList>
            <person name="Zhang D."/>
        </authorList>
    </citation>
    <scope>NUCLEOTIDE SEQUENCE [LARGE SCALE GENOMIC DNA]</scope>
    <source>
        <strain evidence="2 5">ZLS006</strain>
    </source>
</reference>
<dbReference type="EMBL" id="CP007646">
    <property type="protein sequence ID" value="AIR11052.1"/>
    <property type="molecule type" value="Genomic_DNA"/>
</dbReference>
<evidence type="ECO:0000313" key="1">
    <source>
        <dbReference type="EMBL" id="AIR11052.1"/>
    </source>
</evidence>
<dbReference type="Proteomes" id="UP000195378">
    <property type="component" value="Chromosome"/>
</dbReference>
<dbReference type="KEGG" id="lsj:LSJ_1398"/>
<accession>A0A089RWY1</accession>
<evidence type="ECO:0000313" key="4">
    <source>
        <dbReference type="Proteomes" id="UP000029488"/>
    </source>
</evidence>
<dbReference type="Proteomes" id="UP000218139">
    <property type="component" value="Unassembled WGS sequence"/>
</dbReference>
<reference evidence="1 4" key="1">
    <citation type="journal article" date="2014" name="BMC Genomics">
        <title>Unusual genome complexity in Lactobacillus salivarius JCM1046.</title>
        <authorList>
            <person name="Raftis E.J."/>
            <person name="Forde B.M."/>
            <person name="Claesson M.J."/>
            <person name="O'Toole P.W."/>
        </authorList>
    </citation>
    <scope>NUCLEOTIDE SEQUENCE [LARGE SCALE GENOMIC DNA]</scope>
    <source>
        <strain evidence="1 4">JCM1046</strain>
    </source>
</reference>
<protein>
    <submittedName>
        <fullName evidence="1">Uncharacterized protein</fullName>
    </submittedName>
</protein>
<sequence length="74" mass="8773">MTKKHGNIGVDINVQNEIKALTMVTAHQFIRDYMRDLIDCQIKQLSAGEYEDYRTFLRRIEEQEKKKGQKKSKN</sequence>